<dbReference type="EMBL" id="QEWP01000018">
    <property type="protein sequence ID" value="PWD98163.1"/>
    <property type="molecule type" value="Genomic_DNA"/>
</dbReference>
<protein>
    <recommendedName>
        <fullName evidence="1">Peptidase S9 prolyl oligopeptidase catalytic domain-containing protein</fullName>
    </recommendedName>
</protein>
<dbReference type="OrthoDB" id="9777090at2"/>
<feature type="domain" description="Peptidase S9 prolyl oligopeptidase catalytic" evidence="1">
    <location>
        <begin position="122"/>
        <end position="253"/>
    </location>
</feature>
<sequence>MKTLIILAALLLSIASCTTIKIKESDVFDVKRTIDVEHFKQMLYEVEEKRLNTSDSIALEAWFIDNPNTNKTVLYFGGNGFVIETSYHIITSILKQNVNLLVFNYRGYGTNKGVPSIEGFKNDALAAYDFLVDEKNIDPENILLHGHSMGTFFATYTANKRKSNALVLESPITDLEDWSETVLPWFLKPFLKFEADSALLKNSNLQQIKKLDIPVFLITGKDDNITPPRMAEKLFHTSASQKKYLLIIEKGGHNDLPEKAIYRQAINRFYHSREDMSTLKGPLIDPSSLLQLSRK</sequence>
<organism evidence="2 3">
    <name type="scientific">Marinilabilia rubra</name>
    <dbReference type="NCBI Taxonomy" id="2162893"/>
    <lineage>
        <taxon>Bacteria</taxon>
        <taxon>Pseudomonadati</taxon>
        <taxon>Bacteroidota</taxon>
        <taxon>Bacteroidia</taxon>
        <taxon>Marinilabiliales</taxon>
        <taxon>Marinilabiliaceae</taxon>
        <taxon>Marinilabilia</taxon>
    </lineage>
</organism>
<reference evidence="2 3" key="1">
    <citation type="submission" date="2018-05" db="EMBL/GenBank/DDBJ databases">
        <title>Marinilabilia rubrum sp. nov., isolated from saltern sediment.</title>
        <authorList>
            <person name="Zhang R."/>
        </authorList>
    </citation>
    <scope>NUCLEOTIDE SEQUENCE [LARGE SCALE GENOMIC DNA]</scope>
    <source>
        <strain evidence="2 3">WTE16</strain>
    </source>
</reference>
<dbReference type="GO" id="GO:0008236">
    <property type="term" value="F:serine-type peptidase activity"/>
    <property type="evidence" value="ECO:0007669"/>
    <property type="project" value="InterPro"/>
</dbReference>
<name>A0A2U2B535_9BACT</name>
<proteinExistence type="predicted"/>
<dbReference type="PROSITE" id="PS51257">
    <property type="entry name" value="PROKAR_LIPOPROTEIN"/>
    <property type="match status" value="1"/>
</dbReference>
<evidence type="ECO:0000259" key="1">
    <source>
        <dbReference type="Pfam" id="PF00326"/>
    </source>
</evidence>
<dbReference type="Proteomes" id="UP000244956">
    <property type="component" value="Unassembled WGS sequence"/>
</dbReference>
<dbReference type="PANTHER" id="PTHR12277">
    <property type="entry name" value="ALPHA/BETA HYDROLASE DOMAIN-CONTAINING PROTEIN"/>
    <property type="match status" value="1"/>
</dbReference>
<dbReference type="PANTHER" id="PTHR12277:SF81">
    <property type="entry name" value="PROTEIN ABHD13"/>
    <property type="match status" value="1"/>
</dbReference>
<comment type="caution">
    <text evidence="2">The sequence shown here is derived from an EMBL/GenBank/DDBJ whole genome shotgun (WGS) entry which is preliminary data.</text>
</comment>
<evidence type="ECO:0000313" key="2">
    <source>
        <dbReference type="EMBL" id="PWD98163.1"/>
    </source>
</evidence>
<gene>
    <name evidence="2" type="ORF">DDZ16_16860</name>
</gene>
<accession>A0A2U2B535</accession>
<dbReference type="RefSeq" id="WP_109265657.1">
    <property type="nucleotide sequence ID" value="NZ_QEWP01000018.1"/>
</dbReference>
<dbReference type="SUPFAM" id="SSF53474">
    <property type="entry name" value="alpha/beta-Hydrolases"/>
    <property type="match status" value="1"/>
</dbReference>
<keyword evidence="3" id="KW-1185">Reference proteome</keyword>
<evidence type="ECO:0000313" key="3">
    <source>
        <dbReference type="Proteomes" id="UP000244956"/>
    </source>
</evidence>
<dbReference type="InterPro" id="IPR029058">
    <property type="entry name" value="AB_hydrolase_fold"/>
</dbReference>
<dbReference type="Pfam" id="PF00326">
    <property type="entry name" value="Peptidase_S9"/>
    <property type="match status" value="1"/>
</dbReference>
<dbReference type="GO" id="GO:0006508">
    <property type="term" value="P:proteolysis"/>
    <property type="evidence" value="ECO:0007669"/>
    <property type="project" value="InterPro"/>
</dbReference>
<dbReference type="AlphaFoldDB" id="A0A2U2B535"/>
<dbReference type="InterPro" id="IPR001375">
    <property type="entry name" value="Peptidase_S9_cat"/>
</dbReference>
<dbReference type="Gene3D" id="3.40.50.1820">
    <property type="entry name" value="alpha/beta hydrolase"/>
    <property type="match status" value="1"/>
</dbReference>